<protein>
    <submittedName>
        <fullName evidence="2">Alpha/beta fold hydrolase</fullName>
    </submittedName>
</protein>
<dbReference type="InterPro" id="IPR050471">
    <property type="entry name" value="AB_hydrolase"/>
</dbReference>
<dbReference type="RefSeq" id="WP_377479109.1">
    <property type="nucleotide sequence ID" value="NZ_JBHLTN010000002.1"/>
</dbReference>
<dbReference type="InterPro" id="IPR000073">
    <property type="entry name" value="AB_hydrolase_1"/>
</dbReference>
<proteinExistence type="predicted"/>
<dbReference type="PANTHER" id="PTHR43433">
    <property type="entry name" value="HYDROLASE, ALPHA/BETA FOLD FAMILY PROTEIN"/>
    <property type="match status" value="1"/>
</dbReference>
<dbReference type="InterPro" id="IPR029058">
    <property type="entry name" value="AB_hydrolase_fold"/>
</dbReference>
<dbReference type="Pfam" id="PF00561">
    <property type="entry name" value="Abhydrolase_1"/>
    <property type="match status" value="1"/>
</dbReference>
<gene>
    <name evidence="2" type="ORF">ACFFGG_01920</name>
</gene>
<keyword evidence="3" id="KW-1185">Reference proteome</keyword>
<reference evidence="2 3" key="1">
    <citation type="submission" date="2024-09" db="EMBL/GenBank/DDBJ databases">
        <authorList>
            <person name="Sun Q."/>
            <person name="Mori K."/>
        </authorList>
    </citation>
    <scope>NUCLEOTIDE SEQUENCE [LARGE SCALE GENOMIC DNA]</scope>
    <source>
        <strain evidence="2 3">NCAIM B.02336</strain>
    </source>
</reference>
<organism evidence="2 3">
    <name type="scientific">Ottowia pentelensis</name>
    <dbReference type="NCBI Taxonomy" id="511108"/>
    <lineage>
        <taxon>Bacteria</taxon>
        <taxon>Pseudomonadati</taxon>
        <taxon>Pseudomonadota</taxon>
        <taxon>Betaproteobacteria</taxon>
        <taxon>Burkholderiales</taxon>
        <taxon>Comamonadaceae</taxon>
        <taxon>Ottowia</taxon>
    </lineage>
</organism>
<keyword evidence="2" id="KW-0378">Hydrolase</keyword>
<dbReference type="EMBL" id="JBHLTN010000002">
    <property type="protein sequence ID" value="MFC0591303.1"/>
    <property type="molecule type" value="Genomic_DNA"/>
</dbReference>
<evidence type="ECO:0000313" key="3">
    <source>
        <dbReference type="Proteomes" id="UP001589834"/>
    </source>
</evidence>
<dbReference type="PANTHER" id="PTHR43433:SF5">
    <property type="entry name" value="AB HYDROLASE-1 DOMAIN-CONTAINING PROTEIN"/>
    <property type="match status" value="1"/>
</dbReference>
<evidence type="ECO:0000313" key="2">
    <source>
        <dbReference type="EMBL" id="MFC0591303.1"/>
    </source>
</evidence>
<dbReference type="Gene3D" id="3.40.50.1820">
    <property type="entry name" value="alpha/beta hydrolase"/>
    <property type="match status" value="1"/>
</dbReference>
<dbReference type="SUPFAM" id="SSF53474">
    <property type="entry name" value="alpha/beta-Hydrolases"/>
    <property type="match status" value="1"/>
</dbReference>
<comment type="caution">
    <text evidence="2">The sequence shown here is derived from an EMBL/GenBank/DDBJ whole genome shotgun (WGS) entry which is preliminary data.</text>
</comment>
<sequence>MQVQANGIPIEVEDSGGPGPAVLLVMGLGMQLIAWPDTLVRELAQAGYRVIRHDNRDVGLSRIFSDARMPNLVWAMLCQRLGLRVRAPYLLDDMAQDALGVLDALGVPQAHVVGVSMGGMIAQRMALAAPQRLLSLTSVMSTSGARGLPGPTRAVARAMLRRPDVDDRQAVLAHSVKFFQLIGGPGFVVPEDELRARVAAALGRAYHPRGVLRQLLAIMADDTRAALLARIATPTLVIHGREDPLVPLAGGEDTARRIAGARLQVIDGMGHDLPAALVPRLLPLLLAHFEGHSRSSPAA</sequence>
<name>A0ABV6PN73_9BURK</name>
<accession>A0ABV6PN73</accession>
<dbReference type="GO" id="GO:0016787">
    <property type="term" value="F:hydrolase activity"/>
    <property type="evidence" value="ECO:0007669"/>
    <property type="project" value="UniProtKB-KW"/>
</dbReference>
<dbReference type="Proteomes" id="UP001589834">
    <property type="component" value="Unassembled WGS sequence"/>
</dbReference>
<feature type="domain" description="AB hydrolase-1" evidence="1">
    <location>
        <begin position="20"/>
        <end position="272"/>
    </location>
</feature>
<evidence type="ECO:0000259" key="1">
    <source>
        <dbReference type="Pfam" id="PF00561"/>
    </source>
</evidence>